<evidence type="ECO:0000313" key="2">
    <source>
        <dbReference type="Proteomes" id="UP001213000"/>
    </source>
</evidence>
<accession>A0AAD5YQU0</accession>
<proteinExistence type="predicted"/>
<sequence length="303" mass="34244">MPRSTFTPKEPITKLPLAVRKEIRDQYEAKKGEIEARVATALKITKFTFNLNPNKMWAYNTFDQNAGNVYVEGFANALDAFIEYYGEEGVSEFNTVVTKAELTATVNEEGEDAPTITARVQDGVFQILFQQERLGYNTSLLGRDEILTAVDSVHRQGLAFEAKASITQNWRPECDDVRGALAEILDIQDIKLDPNFKDNYEKVSSEKEDDNSFKRSFGAATLAYFEGLKNWLESNKVKGDGMVQEAIRESLSEKTIKLRVVDKVKNGYYCGVAFQDGVLYLETTPTYWYTNTSDIAEKLIDLL</sequence>
<protein>
    <submittedName>
        <fullName evidence="1">Uncharacterized protein</fullName>
    </submittedName>
</protein>
<name>A0AAD5YQU0_9AGAR</name>
<reference evidence="1" key="1">
    <citation type="submission" date="2022-07" db="EMBL/GenBank/DDBJ databases">
        <title>Genome Sequence of Leucocoprinus birnbaumii.</title>
        <authorList>
            <person name="Buettner E."/>
        </authorList>
    </citation>
    <scope>NUCLEOTIDE SEQUENCE</scope>
    <source>
        <strain evidence="1">VT141</strain>
    </source>
</reference>
<dbReference type="EMBL" id="JANIEX010001426">
    <property type="protein sequence ID" value="KAJ3558048.1"/>
    <property type="molecule type" value="Genomic_DNA"/>
</dbReference>
<gene>
    <name evidence="1" type="ORF">NP233_g11588</name>
</gene>
<dbReference type="AlphaFoldDB" id="A0AAD5YQU0"/>
<comment type="caution">
    <text evidence="1">The sequence shown here is derived from an EMBL/GenBank/DDBJ whole genome shotgun (WGS) entry which is preliminary data.</text>
</comment>
<organism evidence="1 2">
    <name type="scientific">Leucocoprinus birnbaumii</name>
    <dbReference type="NCBI Taxonomy" id="56174"/>
    <lineage>
        <taxon>Eukaryota</taxon>
        <taxon>Fungi</taxon>
        <taxon>Dikarya</taxon>
        <taxon>Basidiomycota</taxon>
        <taxon>Agaricomycotina</taxon>
        <taxon>Agaricomycetes</taxon>
        <taxon>Agaricomycetidae</taxon>
        <taxon>Agaricales</taxon>
        <taxon>Agaricineae</taxon>
        <taxon>Agaricaceae</taxon>
        <taxon>Leucocoprinus</taxon>
    </lineage>
</organism>
<dbReference type="Proteomes" id="UP001213000">
    <property type="component" value="Unassembled WGS sequence"/>
</dbReference>
<evidence type="ECO:0000313" key="1">
    <source>
        <dbReference type="EMBL" id="KAJ3558048.1"/>
    </source>
</evidence>
<keyword evidence="2" id="KW-1185">Reference proteome</keyword>